<feature type="transmembrane region" description="Helical" evidence="9">
    <location>
        <begin position="12"/>
        <end position="34"/>
    </location>
</feature>
<dbReference type="OrthoDB" id="9776227at2"/>
<evidence type="ECO:0000256" key="9">
    <source>
        <dbReference type="SAM" id="Phobius"/>
    </source>
</evidence>
<dbReference type="NCBIfam" id="TIGR04408">
    <property type="entry name" value="LptG_lptG"/>
    <property type="match status" value="1"/>
</dbReference>
<evidence type="ECO:0000256" key="7">
    <source>
        <dbReference type="ARBA" id="ARBA00023136"/>
    </source>
</evidence>
<feature type="transmembrane region" description="Helical" evidence="9">
    <location>
        <begin position="102"/>
        <end position="122"/>
    </location>
</feature>
<keyword evidence="4" id="KW-1003">Cell membrane</keyword>
<dbReference type="InterPro" id="IPR005495">
    <property type="entry name" value="LptG/LptF_permease"/>
</dbReference>
<keyword evidence="7 9" id="KW-0472">Membrane</keyword>
<evidence type="ECO:0000256" key="6">
    <source>
        <dbReference type="ARBA" id="ARBA00022989"/>
    </source>
</evidence>
<evidence type="ECO:0000256" key="8">
    <source>
        <dbReference type="ARBA" id="ARBA00026081"/>
    </source>
</evidence>
<comment type="function">
    <text evidence="1">Part of the ABC transporter complex LptBFG involved in the translocation of lipopolysaccharide (LPS) from the inner membrane to the outer membrane.</text>
</comment>
<keyword evidence="11" id="KW-1185">Reference proteome</keyword>
<accession>A0A1H7NA76</accession>
<dbReference type="PANTHER" id="PTHR33529">
    <property type="entry name" value="SLR0882 PROTEIN-RELATED"/>
    <property type="match status" value="1"/>
</dbReference>
<evidence type="ECO:0000256" key="1">
    <source>
        <dbReference type="ARBA" id="ARBA00002265"/>
    </source>
</evidence>
<proteinExistence type="inferred from homology"/>
<feature type="transmembrane region" description="Helical" evidence="9">
    <location>
        <begin position="302"/>
        <end position="319"/>
    </location>
</feature>
<comment type="similarity">
    <text evidence="3">Belongs to the LptF/LptG family.</text>
</comment>
<dbReference type="GO" id="GO:0015920">
    <property type="term" value="P:lipopolysaccharide transport"/>
    <property type="evidence" value="ECO:0007669"/>
    <property type="project" value="TreeGrafter"/>
</dbReference>
<dbReference type="RefSeq" id="WP_090254082.1">
    <property type="nucleotide sequence ID" value="NZ_FOAA01000011.1"/>
</dbReference>
<dbReference type="InterPro" id="IPR030923">
    <property type="entry name" value="LptG"/>
</dbReference>
<evidence type="ECO:0000256" key="2">
    <source>
        <dbReference type="ARBA" id="ARBA00004651"/>
    </source>
</evidence>
<protein>
    <submittedName>
        <fullName evidence="10">Lipopolysaccharide export system permease protein</fullName>
    </submittedName>
</protein>
<dbReference type="Pfam" id="PF03739">
    <property type="entry name" value="LptF_LptG"/>
    <property type="match status" value="1"/>
</dbReference>
<dbReference type="PANTHER" id="PTHR33529:SF2">
    <property type="entry name" value="LIPOPOLYSACCHARIDE EXPORT SYSTEM PERMEASE PROTEIN LPTG"/>
    <property type="match status" value="1"/>
</dbReference>
<evidence type="ECO:0000256" key="3">
    <source>
        <dbReference type="ARBA" id="ARBA00007725"/>
    </source>
</evidence>
<comment type="subunit">
    <text evidence="8">Component of the lipopolysaccharide transport and assembly complex. The LptBFG transporter is composed of two ATP-binding proteins (LptB) and two transmembrane proteins (LptF and LptG).</text>
</comment>
<evidence type="ECO:0000256" key="4">
    <source>
        <dbReference type="ARBA" id="ARBA00022475"/>
    </source>
</evidence>
<dbReference type="EMBL" id="FOAA01000011">
    <property type="protein sequence ID" value="SEL20364.1"/>
    <property type="molecule type" value="Genomic_DNA"/>
</dbReference>
<feature type="transmembrane region" description="Helical" evidence="9">
    <location>
        <begin position="331"/>
        <end position="349"/>
    </location>
</feature>
<evidence type="ECO:0000313" key="10">
    <source>
        <dbReference type="EMBL" id="SEL20364.1"/>
    </source>
</evidence>
<gene>
    <name evidence="10" type="ORF">SAMN05444515_11163</name>
</gene>
<dbReference type="GO" id="GO:0055085">
    <property type="term" value="P:transmembrane transport"/>
    <property type="evidence" value="ECO:0007669"/>
    <property type="project" value="InterPro"/>
</dbReference>
<feature type="transmembrane region" description="Helical" evidence="9">
    <location>
        <begin position="61"/>
        <end position="81"/>
    </location>
</feature>
<name>A0A1H7NA76_9GAMM</name>
<dbReference type="STRING" id="1396821.SAMN05444515_11163"/>
<keyword evidence="5 9" id="KW-0812">Transmembrane</keyword>
<evidence type="ECO:0000256" key="5">
    <source>
        <dbReference type="ARBA" id="ARBA00022692"/>
    </source>
</evidence>
<comment type="subcellular location">
    <subcellularLocation>
        <location evidence="2">Cell membrane</location>
        <topology evidence="2">Multi-pass membrane protein</topology>
    </subcellularLocation>
</comment>
<dbReference type="Proteomes" id="UP000199256">
    <property type="component" value="Unassembled WGS sequence"/>
</dbReference>
<evidence type="ECO:0000313" key="11">
    <source>
        <dbReference type="Proteomes" id="UP000199256"/>
    </source>
</evidence>
<sequence>MNILRLYIARQVIGGTLLALLVLTALDVGFAFIAEIDDVGEGAYGWIQALLYTGLTVPRRLYELFPTSVLIGALLSLGTVAENSELTAMRAAGVSVSRIITAALQAGVVLMLAAVLLGEVVAPASERQAQNMRTFSHSDQIQVGGIGLWARDGNDYLNVRVIMPGLRLHDLRVYRFDDAQRMTESIRIASAHYQDGQWHMEDVVRSHVSVAGVEVGRADTEQWDRLLAPELFDVIVVEPRQMSAWTLARYIGYLRDNNLESAPYELAFWTRFTTPLSSLVMLLLAVPFIFGSLRTGGAGQRLFIGILIGVGFHLLNRMLNHMGLVYGMPPLLAAALPMAVFLLIALWAIRRVR</sequence>
<reference evidence="11" key="1">
    <citation type="submission" date="2016-10" db="EMBL/GenBank/DDBJ databases">
        <authorList>
            <person name="Varghese N."/>
            <person name="Submissions S."/>
        </authorList>
    </citation>
    <scope>NUCLEOTIDE SEQUENCE [LARGE SCALE GENOMIC DNA]</scope>
    <source>
        <strain evidence="11">DSM 241</strain>
    </source>
</reference>
<keyword evidence="6 9" id="KW-1133">Transmembrane helix</keyword>
<dbReference type="GO" id="GO:0043190">
    <property type="term" value="C:ATP-binding cassette (ABC) transporter complex"/>
    <property type="evidence" value="ECO:0007669"/>
    <property type="project" value="InterPro"/>
</dbReference>
<feature type="transmembrane region" description="Helical" evidence="9">
    <location>
        <begin position="268"/>
        <end position="290"/>
    </location>
</feature>
<dbReference type="AlphaFoldDB" id="A0A1H7NA76"/>
<organism evidence="10 11">
    <name type="scientific">Ectothiorhodospira marina</name>
    <dbReference type="NCBI Taxonomy" id="1396821"/>
    <lineage>
        <taxon>Bacteria</taxon>
        <taxon>Pseudomonadati</taxon>
        <taxon>Pseudomonadota</taxon>
        <taxon>Gammaproteobacteria</taxon>
        <taxon>Chromatiales</taxon>
        <taxon>Ectothiorhodospiraceae</taxon>
        <taxon>Ectothiorhodospira</taxon>
    </lineage>
</organism>